<dbReference type="PROSITE" id="PS00518">
    <property type="entry name" value="ZF_RING_1"/>
    <property type="match status" value="1"/>
</dbReference>
<evidence type="ECO:0000256" key="4">
    <source>
        <dbReference type="ARBA" id="ARBA00022833"/>
    </source>
</evidence>
<dbReference type="PROSITE" id="PS50089">
    <property type="entry name" value="ZF_RING_2"/>
    <property type="match status" value="1"/>
</dbReference>
<dbReference type="PROSITE" id="PS51715">
    <property type="entry name" value="G_GB1_RHD3"/>
    <property type="match status" value="1"/>
</dbReference>
<evidence type="ECO:0000256" key="7">
    <source>
        <dbReference type="PROSITE-ProRule" id="PRU01052"/>
    </source>
</evidence>
<dbReference type="GO" id="GO:0003924">
    <property type="term" value="F:GTPase activity"/>
    <property type="evidence" value="ECO:0007669"/>
    <property type="project" value="InterPro"/>
</dbReference>
<feature type="non-terminal residue" evidence="10">
    <location>
        <position position="1"/>
    </location>
</feature>
<dbReference type="Gene3D" id="3.40.50.300">
    <property type="entry name" value="P-loop containing nucleotide triphosphate hydrolases"/>
    <property type="match status" value="1"/>
</dbReference>
<dbReference type="GO" id="GO:0005525">
    <property type="term" value="F:GTP binding"/>
    <property type="evidence" value="ECO:0007669"/>
    <property type="project" value="UniProtKB-KW"/>
</dbReference>
<keyword evidence="2" id="KW-0547">Nucleotide-binding</keyword>
<keyword evidence="11" id="KW-1185">Reference proteome</keyword>
<dbReference type="EMBL" id="JAHGAV010000310">
    <property type="protein sequence ID" value="KAG6926574.1"/>
    <property type="molecule type" value="Genomic_DNA"/>
</dbReference>
<evidence type="ECO:0000259" key="9">
    <source>
        <dbReference type="PROSITE" id="PS51715"/>
    </source>
</evidence>
<dbReference type="SUPFAM" id="SSF52540">
    <property type="entry name" value="P-loop containing nucleoside triphosphate hydrolases"/>
    <property type="match status" value="1"/>
</dbReference>
<dbReference type="InterPro" id="IPR001841">
    <property type="entry name" value="Znf_RING"/>
</dbReference>
<sequence>MQRLREDITCFICLNVLDDPVSIECGHNFCRGCLEAHWSGVSAQGSQCPKCRASCSRDRMIPDSQLRALVEKITEPLWEDMEPQGPGAQPEPGRPVQLVRLDEEGGLTLDEEALSRCLEQGGVWDSPVCLVSIIGEQRRGKSFLLNYLLRRFRSPEAADASWMGREDEALGDFECRAGTATVTRGMWMWDKPLWVQDQGRKVAVFLVDTEGSLDLQRHMETSIKLSVFSILLSSYWIFNISSTFTRTEADYLEMFIQVAKEVGETCNLPPIQRLDLLVRDWQPGPCGAYGADGGQEYLRDITRELEKHSVHHLALGALRASGTRCYLLPHPGTGFTKSRAGTPGDMDEDFRQCLWDYITSVVRSAGTHVRRDRAGRAMRGARVADRIKVEMVPSPPLTPSPLPPQMAETFAARRQEENRRAVEAARREYEQFVQEQDRGHHSMIPCLRVDPEEMQRQLAGKCREVLKHCRGELLGEDPQKQAALEKLEEELYRQTAQFLPAYGQRFKE</sequence>
<organism evidence="10 11">
    <name type="scientific">Chelydra serpentina</name>
    <name type="common">Snapping turtle</name>
    <name type="synonym">Testudo serpentina</name>
    <dbReference type="NCBI Taxonomy" id="8475"/>
    <lineage>
        <taxon>Eukaryota</taxon>
        <taxon>Metazoa</taxon>
        <taxon>Chordata</taxon>
        <taxon>Craniata</taxon>
        <taxon>Vertebrata</taxon>
        <taxon>Euteleostomi</taxon>
        <taxon>Archelosauria</taxon>
        <taxon>Testudinata</taxon>
        <taxon>Testudines</taxon>
        <taxon>Cryptodira</taxon>
        <taxon>Durocryptodira</taxon>
        <taxon>Americhelydia</taxon>
        <taxon>Chelydroidea</taxon>
        <taxon>Chelydridae</taxon>
        <taxon>Chelydra</taxon>
    </lineage>
</organism>
<dbReference type="Gene3D" id="3.30.40.10">
    <property type="entry name" value="Zinc/RING finger domain, C3HC4 (zinc finger)"/>
    <property type="match status" value="1"/>
</dbReference>
<accession>A0A8T1SD90</accession>
<keyword evidence="3 6" id="KW-0863">Zinc-finger</keyword>
<comment type="similarity">
    <text evidence="7">Belongs to the TRAFAC class dynamin-like GTPase superfamily. GB1/RHD3 GTPase family.</text>
</comment>
<evidence type="ECO:0000259" key="8">
    <source>
        <dbReference type="PROSITE" id="PS50089"/>
    </source>
</evidence>
<reference evidence="10 11" key="1">
    <citation type="journal article" date="2020" name="G3 (Bethesda)">
        <title>Draft Genome of the Common Snapping Turtle, Chelydra serpentina, a Model for Phenotypic Plasticity in Reptiles.</title>
        <authorList>
            <person name="Das D."/>
            <person name="Singh S.K."/>
            <person name="Bierstedt J."/>
            <person name="Erickson A."/>
            <person name="Galli G.L.J."/>
            <person name="Crossley D.A. 2nd"/>
            <person name="Rhen T."/>
        </authorList>
    </citation>
    <scope>NUCLEOTIDE SEQUENCE [LARGE SCALE GENOMIC DNA]</scope>
    <source>
        <strain evidence="10">KW</strain>
    </source>
</reference>
<dbReference type="OrthoDB" id="6270329at2759"/>
<dbReference type="SMART" id="SM00184">
    <property type="entry name" value="RING"/>
    <property type="match status" value="1"/>
</dbReference>
<feature type="domain" description="RING-type" evidence="8">
    <location>
        <begin position="10"/>
        <end position="52"/>
    </location>
</feature>
<evidence type="ECO:0000256" key="6">
    <source>
        <dbReference type="PROSITE-ProRule" id="PRU00175"/>
    </source>
</evidence>
<evidence type="ECO:0000256" key="1">
    <source>
        <dbReference type="ARBA" id="ARBA00022723"/>
    </source>
</evidence>
<dbReference type="Proteomes" id="UP000765507">
    <property type="component" value="Unassembled WGS sequence"/>
</dbReference>
<dbReference type="InterPro" id="IPR030386">
    <property type="entry name" value="G_GB1_RHD3_dom"/>
</dbReference>
<gene>
    <name evidence="10" type="ORF">G0U57_011810</name>
</gene>
<dbReference type="InterPro" id="IPR013083">
    <property type="entry name" value="Znf_RING/FYVE/PHD"/>
</dbReference>
<dbReference type="InterPro" id="IPR017907">
    <property type="entry name" value="Znf_RING_CS"/>
</dbReference>
<keyword evidence="5" id="KW-0342">GTP-binding</keyword>
<keyword evidence="1" id="KW-0479">Metal-binding</keyword>
<dbReference type="Gene3D" id="1.20.58.420">
    <property type="entry name" value="AHSP"/>
    <property type="match status" value="1"/>
</dbReference>
<protein>
    <submittedName>
        <fullName evidence="10">Ring finger protein 112</fullName>
    </submittedName>
</protein>
<evidence type="ECO:0000256" key="3">
    <source>
        <dbReference type="ARBA" id="ARBA00022771"/>
    </source>
</evidence>
<proteinExistence type="inferred from homology"/>
<dbReference type="Pfam" id="PF15227">
    <property type="entry name" value="zf-C3HC4_4"/>
    <property type="match status" value="1"/>
</dbReference>
<dbReference type="SUPFAM" id="SSF57850">
    <property type="entry name" value="RING/U-box"/>
    <property type="match status" value="1"/>
</dbReference>
<keyword evidence="4" id="KW-0862">Zinc</keyword>
<dbReference type="Pfam" id="PF02263">
    <property type="entry name" value="GBP"/>
    <property type="match status" value="1"/>
</dbReference>
<comment type="caution">
    <text evidence="10">The sequence shown here is derived from an EMBL/GenBank/DDBJ whole genome shotgun (WGS) entry which is preliminary data.</text>
</comment>
<evidence type="ECO:0000256" key="2">
    <source>
        <dbReference type="ARBA" id="ARBA00022741"/>
    </source>
</evidence>
<dbReference type="AlphaFoldDB" id="A0A8T1SD90"/>
<dbReference type="InterPro" id="IPR027417">
    <property type="entry name" value="P-loop_NTPase"/>
</dbReference>
<dbReference type="GO" id="GO:0008270">
    <property type="term" value="F:zinc ion binding"/>
    <property type="evidence" value="ECO:0007669"/>
    <property type="project" value="UniProtKB-KW"/>
</dbReference>
<evidence type="ECO:0000313" key="10">
    <source>
        <dbReference type="EMBL" id="KAG6926574.1"/>
    </source>
</evidence>
<name>A0A8T1SD90_CHESE</name>
<evidence type="ECO:0000313" key="11">
    <source>
        <dbReference type="Proteomes" id="UP000765507"/>
    </source>
</evidence>
<dbReference type="PANTHER" id="PTHR10751">
    <property type="entry name" value="GUANYLATE BINDING PROTEIN"/>
    <property type="match status" value="1"/>
</dbReference>
<feature type="domain" description="GB1/RHD3-type G" evidence="9">
    <location>
        <begin position="125"/>
        <end position="301"/>
    </location>
</feature>
<evidence type="ECO:0000256" key="5">
    <source>
        <dbReference type="ARBA" id="ARBA00023134"/>
    </source>
</evidence>
<dbReference type="InterPro" id="IPR015894">
    <property type="entry name" value="Guanylate-bd_N"/>
</dbReference>